<gene>
    <name evidence="1" type="ORF">SAMN05444171_1237</name>
</gene>
<sequence length="287" mass="30476">MARARDRIGNVFEDVANRTPVIQADPQFAWELRRTIRDAQSTMSAGEVEPLIRQVQNIAGLVDPRTNTITGEIYQNLTKRGTPLDRAMQSENPNIRNAARDIREALDDVMERSASPDVIADLRQARGQWRNLRTVEPLVAKAPTGDISPALLQGRVNTSFKGTHGSAYGGGGDLKQLSDIGQRFMKEPPSSGTAERGLIMHLLGGASAAGAGMASGELPLTTALMGLGATAGSAALARGVGGALRSDTLTNRLINNSLGNPTQTAFGNYLLNSTLPATVQGNNLLRP</sequence>
<dbReference type="EMBL" id="FNTI01000001">
    <property type="protein sequence ID" value="SEC36497.1"/>
    <property type="molecule type" value="Genomic_DNA"/>
</dbReference>
<evidence type="ECO:0000313" key="2">
    <source>
        <dbReference type="Proteomes" id="UP000183208"/>
    </source>
</evidence>
<protein>
    <submittedName>
        <fullName evidence="1">Uncharacterized protein</fullName>
    </submittedName>
</protein>
<dbReference type="Proteomes" id="UP000183208">
    <property type="component" value="Unassembled WGS sequence"/>
</dbReference>
<evidence type="ECO:0000313" key="1">
    <source>
        <dbReference type="EMBL" id="SEC36497.1"/>
    </source>
</evidence>
<organism evidence="1 2">
    <name type="scientific">Bradyrhizobium lablabi</name>
    <dbReference type="NCBI Taxonomy" id="722472"/>
    <lineage>
        <taxon>Bacteria</taxon>
        <taxon>Pseudomonadati</taxon>
        <taxon>Pseudomonadota</taxon>
        <taxon>Alphaproteobacteria</taxon>
        <taxon>Hyphomicrobiales</taxon>
        <taxon>Nitrobacteraceae</taxon>
        <taxon>Bradyrhizobium</taxon>
    </lineage>
</organism>
<name>A0A1M6TZ26_9BRAD</name>
<proteinExistence type="predicted"/>
<accession>A0A1M6TZ26</accession>
<reference evidence="1 2" key="1">
    <citation type="submission" date="2016-10" db="EMBL/GenBank/DDBJ databases">
        <authorList>
            <person name="de Groot N.N."/>
        </authorList>
    </citation>
    <scope>NUCLEOTIDE SEQUENCE [LARGE SCALE GENOMIC DNA]</scope>
    <source>
        <strain evidence="1 2">GAS522</strain>
    </source>
</reference>
<dbReference type="AlphaFoldDB" id="A0A1M6TZ26"/>